<feature type="compositionally biased region" description="Polar residues" evidence="7">
    <location>
        <begin position="81"/>
        <end position="93"/>
    </location>
</feature>
<keyword evidence="10" id="KW-1185">Reference proteome</keyword>
<dbReference type="GO" id="GO:0045892">
    <property type="term" value="P:negative regulation of DNA-templated transcription"/>
    <property type="evidence" value="ECO:0007669"/>
    <property type="project" value="UniProtKB-UniRule"/>
</dbReference>
<evidence type="ECO:0000256" key="3">
    <source>
        <dbReference type="ARBA" id="ARBA00023015"/>
    </source>
</evidence>
<evidence type="ECO:0000259" key="8">
    <source>
        <dbReference type="PROSITE" id="PS51754"/>
    </source>
</evidence>
<dbReference type="Pfam" id="PF04844">
    <property type="entry name" value="Ovate"/>
    <property type="match status" value="1"/>
</dbReference>
<gene>
    <name evidence="9" type="ORF">Bca52824_090073</name>
</gene>
<dbReference type="PROSITE" id="PS51754">
    <property type="entry name" value="OVATE"/>
    <property type="match status" value="1"/>
</dbReference>
<comment type="caution">
    <text evidence="9">The sequence shown here is derived from an EMBL/GenBank/DDBJ whole genome shotgun (WGS) entry which is preliminary data.</text>
</comment>
<dbReference type="OrthoDB" id="690912at2759"/>
<name>A0A8X7NVT5_BRACI</name>
<evidence type="ECO:0000313" key="9">
    <source>
        <dbReference type="EMBL" id="KAG2239213.1"/>
    </source>
</evidence>
<dbReference type="AlphaFoldDB" id="A0A8X7NVT5"/>
<dbReference type="PANTHER" id="PTHR33057">
    <property type="entry name" value="TRANSCRIPTION REPRESSOR OFP7-RELATED"/>
    <property type="match status" value="1"/>
</dbReference>
<proteinExistence type="predicted"/>
<protein>
    <recommendedName>
        <fullName evidence="6">Transcription repressor</fullName>
    </recommendedName>
    <alternativeName>
        <fullName evidence="6">Ovate family protein</fullName>
    </alternativeName>
</protein>
<comment type="subcellular location">
    <subcellularLocation>
        <location evidence="1 6">Nucleus</location>
    </subcellularLocation>
</comment>
<organism evidence="9 10">
    <name type="scientific">Brassica carinata</name>
    <name type="common">Ethiopian mustard</name>
    <name type="synonym">Abyssinian cabbage</name>
    <dbReference type="NCBI Taxonomy" id="52824"/>
    <lineage>
        <taxon>Eukaryota</taxon>
        <taxon>Viridiplantae</taxon>
        <taxon>Streptophyta</taxon>
        <taxon>Embryophyta</taxon>
        <taxon>Tracheophyta</taxon>
        <taxon>Spermatophyta</taxon>
        <taxon>Magnoliopsida</taxon>
        <taxon>eudicotyledons</taxon>
        <taxon>Gunneridae</taxon>
        <taxon>Pentapetalae</taxon>
        <taxon>rosids</taxon>
        <taxon>malvids</taxon>
        <taxon>Brassicales</taxon>
        <taxon>Brassicaceae</taxon>
        <taxon>Brassiceae</taxon>
        <taxon>Brassica</taxon>
    </lineage>
</organism>
<accession>A0A8X7NVT5</accession>
<dbReference type="Proteomes" id="UP000886595">
    <property type="component" value="Unassembled WGS sequence"/>
</dbReference>
<keyword evidence="4 6" id="KW-0804">Transcription</keyword>
<evidence type="ECO:0000313" key="10">
    <source>
        <dbReference type="Proteomes" id="UP000886595"/>
    </source>
</evidence>
<dbReference type="PANTHER" id="PTHR33057:SF196">
    <property type="entry name" value="TRANSCRIPTION REPRESSOR OFP11"/>
    <property type="match status" value="1"/>
</dbReference>
<reference evidence="9 10" key="1">
    <citation type="submission" date="2020-02" db="EMBL/GenBank/DDBJ databases">
        <authorList>
            <person name="Ma Q."/>
            <person name="Huang Y."/>
            <person name="Song X."/>
            <person name="Pei D."/>
        </authorList>
    </citation>
    <scope>NUCLEOTIDE SEQUENCE [LARGE SCALE GENOMIC DNA]</scope>
    <source>
        <strain evidence="9">Sxm20200214</strain>
        <tissue evidence="9">Leaf</tissue>
    </source>
</reference>
<dbReference type="InterPro" id="IPR006458">
    <property type="entry name" value="Ovate_C"/>
</dbReference>
<dbReference type="NCBIfam" id="TIGR01568">
    <property type="entry name" value="A_thal_3678"/>
    <property type="match status" value="1"/>
</dbReference>
<feature type="compositionally biased region" description="Acidic residues" evidence="7">
    <location>
        <begin position="105"/>
        <end position="119"/>
    </location>
</feature>
<sequence>MSTFLRKKLHLCFSSSGVVSPSIPSSPIVVPNHNPPSHHHHHHTPPSIFINNFNSLYDHLSVSSPLHRNDKFTSVAAALTTPKSGETGSSSFSVGLRPSPRRADNDEDDEEDEDDEDEDYAVVSKLLSDGTAIITQTPTQTPKAASTKRTALMTHIDSPDPCRDFGSSMREMVEARDQTRDDASDREYLNELLFCYLSLNPKHTHKFIVSAFADTLLWLHSQPSPSPESSLSQSI</sequence>
<dbReference type="InterPro" id="IPR038933">
    <property type="entry name" value="Ovate"/>
</dbReference>
<feature type="domain" description="OVATE" evidence="8">
    <location>
        <begin position="153"/>
        <end position="218"/>
    </location>
</feature>
<evidence type="ECO:0000256" key="1">
    <source>
        <dbReference type="ARBA" id="ARBA00004123"/>
    </source>
</evidence>
<evidence type="ECO:0000256" key="4">
    <source>
        <dbReference type="ARBA" id="ARBA00023163"/>
    </source>
</evidence>
<evidence type="ECO:0000256" key="6">
    <source>
        <dbReference type="RuleBase" id="RU367028"/>
    </source>
</evidence>
<dbReference type="GO" id="GO:0005634">
    <property type="term" value="C:nucleus"/>
    <property type="evidence" value="ECO:0007669"/>
    <property type="project" value="UniProtKB-SubCell"/>
</dbReference>
<keyword evidence="3 6" id="KW-0805">Transcription regulation</keyword>
<keyword evidence="2 6" id="KW-0678">Repressor</keyword>
<dbReference type="EMBL" id="JAAMPC010001604">
    <property type="protein sequence ID" value="KAG2239213.1"/>
    <property type="molecule type" value="Genomic_DNA"/>
</dbReference>
<keyword evidence="5 6" id="KW-0539">Nucleus</keyword>
<evidence type="ECO:0000256" key="2">
    <source>
        <dbReference type="ARBA" id="ARBA00022491"/>
    </source>
</evidence>
<evidence type="ECO:0000256" key="7">
    <source>
        <dbReference type="SAM" id="MobiDB-lite"/>
    </source>
</evidence>
<comment type="function">
    <text evidence="6">Transcriptional repressor that regulates multiple aspects of plant growth and development.</text>
</comment>
<feature type="region of interest" description="Disordered" evidence="7">
    <location>
        <begin position="81"/>
        <end position="119"/>
    </location>
</feature>
<evidence type="ECO:0000256" key="5">
    <source>
        <dbReference type="ARBA" id="ARBA00023242"/>
    </source>
</evidence>